<evidence type="ECO:0000313" key="2">
    <source>
        <dbReference type="Proteomes" id="UP000827976"/>
    </source>
</evidence>
<dbReference type="Proteomes" id="UP000827976">
    <property type="component" value="Chromosome 17"/>
</dbReference>
<proteinExistence type="predicted"/>
<name>A0ACB7UBE1_DIOAL</name>
<dbReference type="EC" id="2.3.1.199" evidence="1"/>
<accession>A0ACB7UBE1</accession>
<dbReference type="EMBL" id="CM037027">
    <property type="protein sequence ID" value="KAH7657608.1"/>
    <property type="molecule type" value="Genomic_DNA"/>
</dbReference>
<organism evidence="1 2">
    <name type="scientific">Dioscorea alata</name>
    <name type="common">Purple yam</name>
    <dbReference type="NCBI Taxonomy" id="55571"/>
    <lineage>
        <taxon>Eukaryota</taxon>
        <taxon>Viridiplantae</taxon>
        <taxon>Streptophyta</taxon>
        <taxon>Embryophyta</taxon>
        <taxon>Tracheophyta</taxon>
        <taxon>Spermatophyta</taxon>
        <taxon>Magnoliopsida</taxon>
        <taxon>Liliopsida</taxon>
        <taxon>Dioscoreales</taxon>
        <taxon>Dioscoreaceae</taxon>
        <taxon>Dioscorea</taxon>
    </lineage>
</organism>
<evidence type="ECO:0000313" key="1">
    <source>
        <dbReference type="EMBL" id="KAH7657608.1"/>
    </source>
</evidence>
<comment type="caution">
    <text evidence="1">The sequence shown here is derived from an EMBL/GenBank/DDBJ whole genome shotgun (WGS) entry which is preliminary data.</text>
</comment>
<sequence>METTLKNHAFSLLIHSLHTFILLACITSETYIFINKYHPLHHLIPLFFILVFPNLCKPSSQVFLLDFSCLKPSPSLRVPSAALMEHLSMIDGFDQESLSFLSKVISSSGLGEETYFPPSLRHLPPRTDHKSCIQEAHMLFFPILQDLFSKTKISPQEIDILVLNCSAFCSSPSLSSIIVNRFAMRDNVKTFNLSGMGCSAGVISIDIARTLLQLNRGSFALIISTEVLSTGWYSGKDQRKLLLNCVFRSGSAAMLLTNKKVKNLKYKLLHLVRTQRAFDDTSYHSAIREEDSKGITGVSIERNLLHVARDLIRSHVIILGKIILPFRERAKYVIMVLILQCVSSDKKRSPVPEFRAAVKHFCMPASGRGMIKEMGKGLGLGEREIEAALMTFRRFGNQSSSSMWYQLGYMEGKQRIRKGDKVWQLGMGTGPKCNSVVWECLRVVKGEELAQKGPWERLIKG</sequence>
<keyword evidence="1" id="KW-0012">Acyltransferase</keyword>
<protein>
    <submittedName>
        <fullName evidence="1">Very-long-chain 3-oxoacyl-CoA synthase protein</fullName>
        <ecNumber evidence="1">2.3.1.199</ecNumber>
    </submittedName>
</protein>
<reference evidence="2" key="1">
    <citation type="journal article" date="2022" name="Nat. Commun.">
        <title>Chromosome evolution and the genetic basis of agronomically important traits in greater yam.</title>
        <authorList>
            <person name="Bredeson J.V."/>
            <person name="Lyons J.B."/>
            <person name="Oniyinde I.O."/>
            <person name="Okereke N.R."/>
            <person name="Kolade O."/>
            <person name="Nnabue I."/>
            <person name="Nwadili C.O."/>
            <person name="Hribova E."/>
            <person name="Parker M."/>
            <person name="Nwogha J."/>
            <person name="Shu S."/>
            <person name="Carlson J."/>
            <person name="Kariba R."/>
            <person name="Muthemba S."/>
            <person name="Knop K."/>
            <person name="Barton G.J."/>
            <person name="Sherwood A.V."/>
            <person name="Lopez-Montes A."/>
            <person name="Asiedu R."/>
            <person name="Jamnadass R."/>
            <person name="Muchugi A."/>
            <person name="Goodstein D."/>
            <person name="Egesi C.N."/>
            <person name="Featherston J."/>
            <person name="Asfaw A."/>
            <person name="Simpson G.G."/>
            <person name="Dolezel J."/>
            <person name="Hendre P.S."/>
            <person name="Van Deynze A."/>
            <person name="Kumar P.L."/>
            <person name="Obidiegwu J.E."/>
            <person name="Bhattacharjee R."/>
            <person name="Rokhsar D.S."/>
        </authorList>
    </citation>
    <scope>NUCLEOTIDE SEQUENCE [LARGE SCALE GENOMIC DNA]</scope>
    <source>
        <strain evidence="2">cv. TDa95/00328</strain>
    </source>
</reference>
<gene>
    <name evidence="1" type="ORF">IHE45_17G032700</name>
</gene>
<keyword evidence="1" id="KW-0808">Transferase</keyword>
<keyword evidence="2" id="KW-1185">Reference proteome</keyword>